<evidence type="ECO:0000256" key="1">
    <source>
        <dbReference type="SAM" id="MobiDB-lite"/>
    </source>
</evidence>
<dbReference type="KEGG" id="lbc:LACBIDRAFT_315238"/>
<dbReference type="EMBL" id="DS547159">
    <property type="protein sequence ID" value="EDQ99761.1"/>
    <property type="molecule type" value="Genomic_DNA"/>
</dbReference>
<organism evidence="4">
    <name type="scientific">Laccaria bicolor (strain S238N-H82 / ATCC MYA-4686)</name>
    <name type="common">Bicoloured deceiver</name>
    <name type="synonym">Laccaria laccata var. bicolor</name>
    <dbReference type="NCBI Taxonomy" id="486041"/>
    <lineage>
        <taxon>Eukaryota</taxon>
        <taxon>Fungi</taxon>
        <taxon>Dikarya</taxon>
        <taxon>Basidiomycota</taxon>
        <taxon>Agaricomycotina</taxon>
        <taxon>Agaricomycetes</taxon>
        <taxon>Agaricomycetidae</taxon>
        <taxon>Agaricales</taxon>
        <taxon>Agaricineae</taxon>
        <taxon>Hydnangiaceae</taxon>
        <taxon>Laccaria</taxon>
    </lineage>
</organism>
<dbReference type="InParanoid" id="B0E053"/>
<sequence>MTMRRLEASETHGMVEGGMGPIGRGRYVVLGQGMVQQQEGLTTSWRTRIAGRRYVVLEPGWVQDLVERLETLKREFDMSDVRQQTSATGQFVRFTVSIRENEETPVPQKKLRTMMSLRQQRPHFHHCAPSLSLALLQLALSAEPSSFKFSQSSEVREDGRGFEPSWS</sequence>
<evidence type="ECO:0000313" key="3">
    <source>
        <dbReference type="EMBL" id="EDQ99761.1"/>
    </source>
</evidence>
<dbReference type="GeneID" id="6085270"/>
<keyword evidence="4" id="KW-1185">Reference proteome</keyword>
<reference evidence="2 4" key="1">
    <citation type="journal article" date="2008" name="Nature">
        <title>The genome of Laccaria bicolor provides insights into mycorrhizal symbiosis.</title>
        <authorList>
            <person name="Martin F."/>
            <person name="Aerts A."/>
            <person name="Ahren D."/>
            <person name="Brun A."/>
            <person name="Danchin E.G.J."/>
            <person name="Duchaussoy F."/>
            <person name="Gibon J."/>
            <person name="Kohler A."/>
            <person name="Lindquist E."/>
            <person name="Pereda V."/>
            <person name="Salamov A."/>
            <person name="Shapiro H.J."/>
            <person name="Wuyts J."/>
            <person name="Blaudez D."/>
            <person name="Buee M."/>
            <person name="Brokstein P."/>
            <person name="Canbaeck B."/>
            <person name="Cohen D."/>
            <person name="Courty P.E."/>
            <person name="Coutinho P.M."/>
            <person name="Delaruelle C."/>
            <person name="Detter J.C."/>
            <person name="Deveau A."/>
            <person name="DiFazio S."/>
            <person name="Duplessis S."/>
            <person name="Fraissinet-Tachet L."/>
            <person name="Lucic E."/>
            <person name="Frey-Klett P."/>
            <person name="Fourrey C."/>
            <person name="Feussner I."/>
            <person name="Gay G."/>
            <person name="Grimwood J."/>
            <person name="Hoegger P.J."/>
            <person name="Jain P."/>
            <person name="Kilaru S."/>
            <person name="Labbe J."/>
            <person name="Lin Y.C."/>
            <person name="Legue V."/>
            <person name="Le Tacon F."/>
            <person name="Marmeisse R."/>
            <person name="Melayah D."/>
            <person name="Montanini B."/>
            <person name="Muratet M."/>
            <person name="Nehls U."/>
            <person name="Niculita-Hirzel H."/>
            <person name="Oudot-Le Secq M.P."/>
            <person name="Peter M."/>
            <person name="Quesneville H."/>
            <person name="Rajashekar B."/>
            <person name="Reich M."/>
            <person name="Rouhier N."/>
            <person name="Schmutz J."/>
            <person name="Yin T."/>
            <person name="Chalot M."/>
            <person name="Henrissat B."/>
            <person name="Kuees U."/>
            <person name="Lucas S."/>
            <person name="Van de Peer Y."/>
            <person name="Podila G.K."/>
            <person name="Polle A."/>
            <person name="Pukkila P.J."/>
            <person name="Richardson P.M."/>
            <person name="Rouze P."/>
            <person name="Sanders I.R."/>
            <person name="Stajich J.E."/>
            <person name="Tunlid A."/>
            <person name="Tuskan G."/>
            <person name="Grigoriev I.V."/>
        </authorList>
    </citation>
    <scope>NUCLEOTIDE SEQUENCE [LARGE SCALE GENOMIC DNA]</scope>
    <source>
        <strain evidence="4">S238N-H82 / ATCC MYA-4686</strain>
    </source>
</reference>
<protein>
    <submittedName>
        <fullName evidence="2">Predicted protein</fullName>
    </submittedName>
</protein>
<dbReference type="KEGG" id="lbc:LACBIDRAFT_315241"/>
<feature type="region of interest" description="Disordered" evidence="1">
    <location>
        <begin position="146"/>
        <end position="167"/>
    </location>
</feature>
<name>B0E053_LACBS</name>
<evidence type="ECO:0000313" key="2">
    <source>
        <dbReference type="EMBL" id="EDQ99760.1"/>
    </source>
</evidence>
<dbReference type="RefSeq" id="XP_001889596.1">
    <property type="nucleotide sequence ID" value="XM_001889561.1"/>
</dbReference>
<evidence type="ECO:0000313" key="4">
    <source>
        <dbReference type="Proteomes" id="UP000001194"/>
    </source>
</evidence>
<dbReference type="AlphaFoldDB" id="B0E053"/>
<dbReference type="GeneID" id="6085236"/>
<proteinExistence type="predicted"/>
<gene>
    <name evidence="2" type="ORF">LACBIDRAFT_315238</name>
    <name evidence="3" type="ORF">LACBIDRAFT_315241</name>
</gene>
<accession>B0E053</accession>
<dbReference type="HOGENOM" id="CLU_1594835_0_0_1"/>
<dbReference type="Proteomes" id="UP000001194">
    <property type="component" value="Unassembled WGS sequence"/>
</dbReference>
<dbReference type="EMBL" id="DS547159">
    <property type="protein sequence ID" value="EDQ99760.1"/>
    <property type="molecule type" value="Genomic_DNA"/>
</dbReference>
<dbReference type="RefSeq" id="XP_001889597.1">
    <property type="nucleotide sequence ID" value="XM_001889562.1"/>
</dbReference>